<reference evidence="1 2" key="1">
    <citation type="journal article" date="2018" name="Biotechnol. Biofuels">
        <title>Integrative visual omics of the white-rot fungus Polyporus brumalis exposes the biotechnological potential of its oxidative enzymes for delignifying raw plant biomass.</title>
        <authorList>
            <person name="Miyauchi S."/>
            <person name="Rancon A."/>
            <person name="Drula E."/>
            <person name="Hage H."/>
            <person name="Chaduli D."/>
            <person name="Favel A."/>
            <person name="Grisel S."/>
            <person name="Henrissat B."/>
            <person name="Herpoel-Gimbert I."/>
            <person name="Ruiz-Duenas F.J."/>
            <person name="Chevret D."/>
            <person name="Hainaut M."/>
            <person name="Lin J."/>
            <person name="Wang M."/>
            <person name="Pangilinan J."/>
            <person name="Lipzen A."/>
            <person name="Lesage-Meessen L."/>
            <person name="Navarro D."/>
            <person name="Riley R."/>
            <person name="Grigoriev I.V."/>
            <person name="Zhou S."/>
            <person name="Raouche S."/>
            <person name="Rosso M.N."/>
        </authorList>
    </citation>
    <scope>NUCLEOTIDE SEQUENCE [LARGE SCALE GENOMIC DNA]</scope>
    <source>
        <strain evidence="1 2">BRFM 1820</strain>
    </source>
</reference>
<dbReference type="AlphaFoldDB" id="A0A371CTD4"/>
<organism evidence="1 2">
    <name type="scientific">Lentinus brumalis</name>
    <dbReference type="NCBI Taxonomy" id="2498619"/>
    <lineage>
        <taxon>Eukaryota</taxon>
        <taxon>Fungi</taxon>
        <taxon>Dikarya</taxon>
        <taxon>Basidiomycota</taxon>
        <taxon>Agaricomycotina</taxon>
        <taxon>Agaricomycetes</taxon>
        <taxon>Polyporales</taxon>
        <taxon>Polyporaceae</taxon>
        <taxon>Lentinus</taxon>
    </lineage>
</organism>
<evidence type="ECO:0000313" key="2">
    <source>
        <dbReference type="Proteomes" id="UP000256964"/>
    </source>
</evidence>
<dbReference type="EMBL" id="KZ857463">
    <property type="protein sequence ID" value="RDX43529.1"/>
    <property type="molecule type" value="Genomic_DNA"/>
</dbReference>
<sequence length="415" mass="45386">MTPGYDAWEVTVLLDHAVGRSEIKGELLPHDRPPFDKEHRNRQRKLVNDGSVTWVTGSAKDDEDPMGHQQQVKPNRFSSQYVAYGNQAILEHSYMINGLPGRRGGAGHRTWIRSHTICSARQGYSGPGGTRTIRPQGLHVSADVLDVAGGAEEQRNGCPSTHTTHAVYVIWGLHPASTTRPYVGLEVSHERSTHACSRPKEFSTTVTSSPSIGTLQLPDDSFELFYGKGSPSTFINISKTANSPGSLDALQSACEPVKFGRGDKTVLDESYRKAGKMDTSDFMLRHSYPFPRVWTDEDLDPLDELPGWLKGTWERCGPLRCDEVTWVTGGAKDDVDKYGTPVRQPNQFSSQYVAYGNEASLDNFYMTACMTVPIAPASDRKPTQVGAKAGNGFQDGGGETAGAGRIVTLRVVEKA</sequence>
<proteinExistence type="predicted"/>
<protein>
    <submittedName>
        <fullName evidence="1">Uncharacterized protein</fullName>
    </submittedName>
</protein>
<accession>A0A371CTD4</accession>
<dbReference type="Proteomes" id="UP000256964">
    <property type="component" value="Unassembled WGS sequence"/>
</dbReference>
<dbReference type="OrthoDB" id="27483at2759"/>
<gene>
    <name evidence="1" type="ORF">OH76DRAFT_1421886</name>
</gene>
<keyword evidence="2" id="KW-1185">Reference proteome</keyword>
<name>A0A371CTD4_9APHY</name>
<evidence type="ECO:0000313" key="1">
    <source>
        <dbReference type="EMBL" id="RDX43529.1"/>
    </source>
</evidence>